<evidence type="ECO:0000313" key="2">
    <source>
        <dbReference type="EnsemblMetazoa" id="tetur50g00060.1"/>
    </source>
</evidence>
<reference evidence="2" key="2">
    <citation type="submission" date="2015-06" db="UniProtKB">
        <authorList>
            <consortium name="EnsemblMetazoa"/>
        </authorList>
    </citation>
    <scope>IDENTIFICATION</scope>
</reference>
<dbReference type="HOGENOM" id="CLU_073949_0_0_1"/>
<feature type="compositionally biased region" description="Acidic residues" evidence="1">
    <location>
        <begin position="61"/>
        <end position="76"/>
    </location>
</feature>
<organism evidence="2 3">
    <name type="scientific">Tetranychus urticae</name>
    <name type="common">Two-spotted spider mite</name>
    <dbReference type="NCBI Taxonomy" id="32264"/>
    <lineage>
        <taxon>Eukaryota</taxon>
        <taxon>Metazoa</taxon>
        <taxon>Ecdysozoa</taxon>
        <taxon>Arthropoda</taxon>
        <taxon>Chelicerata</taxon>
        <taxon>Arachnida</taxon>
        <taxon>Acari</taxon>
        <taxon>Acariformes</taxon>
        <taxon>Trombidiformes</taxon>
        <taxon>Prostigmata</taxon>
        <taxon>Eleutherengona</taxon>
        <taxon>Raphignathae</taxon>
        <taxon>Tetranychoidea</taxon>
        <taxon>Tetranychidae</taxon>
        <taxon>Tetranychus</taxon>
    </lineage>
</organism>
<dbReference type="EnsemblMetazoa" id="tetur50g00060.1">
    <property type="protein sequence ID" value="tetur50g00060.1"/>
    <property type="gene ID" value="tetur50g00060"/>
</dbReference>
<feature type="region of interest" description="Disordered" evidence="1">
    <location>
        <begin position="61"/>
        <end position="122"/>
    </location>
</feature>
<accession>T1L5P3</accession>
<dbReference type="Proteomes" id="UP000015104">
    <property type="component" value="Unassembled WGS sequence"/>
</dbReference>
<name>T1L5P3_TETUR</name>
<dbReference type="EMBL" id="CAEY01001405">
    <property type="status" value="NOT_ANNOTATED_CDS"/>
    <property type="molecule type" value="Genomic_DNA"/>
</dbReference>
<proteinExistence type="predicted"/>
<evidence type="ECO:0000256" key="1">
    <source>
        <dbReference type="SAM" id="MobiDB-lite"/>
    </source>
</evidence>
<protein>
    <recommendedName>
        <fullName evidence="4">HTH CENPB-type domain-containing protein</fullName>
    </recommendedName>
</protein>
<keyword evidence="3" id="KW-1185">Reference proteome</keyword>
<dbReference type="AlphaFoldDB" id="T1L5P3"/>
<reference evidence="3" key="1">
    <citation type="submission" date="2011-08" db="EMBL/GenBank/DDBJ databases">
        <authorList>
            <person name="Rombauts S."/>
        </authorList>
    </citation>
    <scope>NUCLEOTIDE SEQUENCE</scope>
    <source>
        <strain evidence="3">London</strain>
    </source>
</reference>
<feature type="compositionally biased region" description="Polar residues" evidence="1">
    <location>
        <begin position="108"/>
        <end position="117"/>
    </location>
</feature>
<evidence type="ECO:0008006" key="4">
    <source>
        <dbReference type="Google" id="ProtNLM"/>
    </source>
</evidence>
<feature type="compositionally biased region" description="Acidic residues" evidence="1">
    <location>
        <begin position="83"/>
        <end position="93"/>
    </location>
</feature>
<sequence length="289" mass="33088">MDFNPVSSIKVLLSLAIAKFGRSDDENSSIEDNVFARHIFDQYVAKTEMRLEIEEEIGLVYDDDYDSDVEDEEIEESGQPQPIEDEDDSDDQAEGATSGESPERMEQSDTSPESSPRNRIPADLSISASTIEKINDYIASGYSYSQAARCFHRPIHKIRKLVELNDKGGSTISKLRQINDYCKIKFDEFRSNGAIIHYWTIQAWARDKAVALNYPDFKASLSFIARFKRSNRIVGRKITRFVTRGEIEGEDAILESARQFVNSVNSLEQSAEIDEDFIFNTDHRRWNMR</sequence>
<evidence type="ECO:0000313" key="3">
    <source>
        <dbReference type="Proteomes" id="UP000015104"/>
    </source>
</evidence>